<keyword evidence="2" id="KW-1185">Reference proteome</keyword>
<accession>A0ACB0JLI7</accession>
<evidence type="ECO:0000313" key="1">
    <source>
        <dbReference type="EMBL" id="CAJ2644850.1"/>
    </source>
</evidence>
<gene>
    <name evidence="1" type="ORF">MILVUS5_LOCUS13810</name>
</gene>
<organism evidence="1 2">
    <name type="scientific">Trifolium pratense</name>
    <name type="common">Red clover</name>
    <dbReference type="NCBI Taxonomy" id="57577"/>
    <lineage>
        <taxon>Eukaryota</taxon>
        <taxon>Viridiplantae</taxon>
        <taxon>Streptophyta</taxon>
        <taxon>Embryophyta</taxon>
        <taxon>Tracheophyta</taxon>
        <taxon>Spermatophyta</taxon>
        <taxon>Magnoliopsida</taxon>
        <taxon>eudicotyledons</taxon>
        <taxon>Gunneridae</taxon>
        <taxon>Pentapetalae</taxon>
        <taxon>rosids</taxon>
        <taxon>fabids</taxon>
        <taxon>Fabales</taxon>
        <taxon>Fabaceae</taxon>
        <taxon>Papilionoideae</taxon>
        <taxon>50 kb inversion clade</taxon>
        <taxon>NPAAA clade</taxon>
        <taxon>Hologalegina</taxon>
        <taxon>IRL clade</taxon>
        <taxon>Trifolieae</taxon>
        <taxon>Trifolium</taxon>
    </lineage>
</organism>
<reference evidence="1" key="1">
    <citation type="submission" date="2023-10" db="EMBL/GenBank/DDBJ databases">
        <authorList>
            <person name="Rodriguez Cubillos JULIANA M."/>
            <person name="De Vega J."/>
        </authorList>
    </citation>
    <scope>NUCLEOTIDE SEQUENCE</scope>
</reference>
<evidence type="ECO:0000313" key="2">
    <source>
        <dbReference type="Proteomes" id="UP001177021"/>
    </source>
</evidence>
<dbReference type="Proteomes" id="UP001177021">
    <property type="component" value="Unassembled WGS sequence"/>
</dbReference>
<sequence length="68" mass="7753">MSILKNHYLAQDGTKSWLYVYDYDDALLINLSFIHSDLAGVRTSNERKENSAGRNSMTTNTQKALQDQ</sequence>
<dbReference type="EMBL" id="CASHSV030000044">
    <property type="protein sequence ID" value="CAJ2644850.1"/>
    <property type="molecule type" value="Genomic_DNA"/>
</dbReference>
<protein>
    <submittedName>
        <fullName evidence="1">Uncharacterized protein</fullName>
    </submittedName>
</protein>
<name>A0ACB0JLI7_TRIPR</name>
<comment type="caution">
    <text evidence="1">The sequence shown here is derived from an EMBL/GenBank/DDBJ whole genome shotgun (WGS) entry which is preliminary data.</text>
</comment>
<proteinExistence type="predicted"/>